<dbReference type="PANTHER" id="PTHR33227">
    <property type="entry name" value="STIGMA-SPECIFIC STIG1-LIKE PROTEIN 3"/>
    <property type="match status" value="1"/>
</dbReference>
<reference evidence="4 5" key="1">
    <citation type="journal article" date="2023" name="Mol. Ecol. Resour.">
        <title>Chromosome-level genome assembly of a triploid poplar Populus alba 'Berolinensis'.</title>
        <authorList>
            <person name="Chen S."/>
            <person name="Yu Y."/>
            <person name="Wang X."/>
            <person name="Wang S."/>
            <person name="Zhang T."/>
            <person name="Zhou Y."/>
            <person name="He R."/>
            <person name="Meng N."/>
            <person name="Wang Y."/>
            <person name="Liu W."/>
            <person name="Liu Z."/>
            <person name="Liu J."/>
            <person name="Guo Q."/>
            <person name="Huang H."/>
            <person name="Sederoff R.R."/>
            <person name="Wang G."/>
            <person name="Qu G."/>
            <person name="Chen S."/>
        </authorList>
    </citation>
    <scope>NUCLEOTIDE SEQUENCE [LARGE SCALE GENOMIC DNA]</scope>
    <source>
        <strain evidence="4">SC-2020</strain>
    </source>
</reference>
<gene>
    <name evidence="4" type="ORF">NC653_004105</name>
</gene>
<evidence type="ECO:0008006" key="6">
    <source>
        <dbReference type="Google" id="ProtNLM"/>
    </source>
</evidence>
<evidence type="ECO:0000256" key="2">
    <source>
        <dbReference type="ARBA" id="ARBA00022729"/>
    </source>
</evidence>
<dbReference type="InterPro" id="IPR006969">
    <property type="entry name" value="Stig-like"/>
</dbReference>
<proteinExistence type="inferred from homology"/>
<dbReference type="PANTHER" id="PTHR33227:SF56">
    <property type="entry name" value="STIGMA-SPECIFIC PROTEIN STIG1-RELATED"/>
    <property type="match status" value="1"/>
</dbReference>
<sequence length="209" mass="23036">MASSLLKLAAILSLVFSILLALNTQITLSSDIEDDEEEYVLDTPLEDFRSRSRFLASVIKKGTRCNAERNNICNGVSANNGTGLLYCCKKHCRNVLGDKNNCGICGNKCKFGESCCNGRCTNIISNVNHCGKCTKKCAPGVRCQYGTCGEVVGACFVLKSFEFLQLSIQNHQFVPPIKKACMEVILCSSRSFIHMYVVTIIQSSNQREH</sequence>
<accession>A0AAD6RU06</accession>
<evidence type="ECO:0000256" key="3">
    <source>
        <dbReference type="SAM" id="SignalP"/>
    </source>
</evidence>
<dbReference type="EMBL" id="JAQIZT010000001">
    <property type="protein sequence ID" value="KAJ7014696.1"/>
    <property type="molecule type" value="Genomic_DNA"/>
</dbReference>
<keyword evidence="2 3" id="KW-0732">Signal</keyword>
<feature type="signal peptide" evidence="3">
    <location>
        <begin position="1"/>
        <end position="21"/>
    </location>
</feature>
<evidence type="ECO:0000256" key="1">
    <source>
        <dbReference type="ARBA" id="ARBA00006010"/>
    </source>
</evidence>
<dbReference type="Proteomes" id="UP001164929">
    <property type="component" value="Chromosome 1"/>
</dbReference>
<protein>
    <recommendedName>
        <fullName evidence="6">Stigma-specific Stig1 family protein</fullName>
    </recommendedName>
</protein>
<dbReference type="Pfam" id="PF04885">
    <property type="entry name" value="Stig1"/>
    <property type="match status" value="1"/>
</dbReference>
<dbReference type="AlphaFoldDB" id="A0AAD6RU06"/>
<feature type="chain" id="PRO_5042243515" description="Stigma-specific Stig1 family protein" evidence="3">
    <location>
        <begin position="22"/>
        <end position="209"/>
    </location>
</feature>
<evidence type="ECO:0000313" key="4">
    <source>
        <dbReference type="EMBL" id="KAJ7014696.1"/>
    </source>
</evidence>
<name>A0AAD6RU06_9ROSI</name>
<keyword evidence="5" id="KW-1185">Reference proteome</keyword>
<organism evidence="4 5">
    <name type="scientific">Populus alba x Populus x berolinensis</name>
    <dbReference type="NCBI Taxonomy" id="444605"/>
    <lineage>
        <taxon>Eukaryota</taxon>
        <taxon>Viridiplantae</taxon>
        <taxon>Streptophyta</taxon>
        <taxon>Embryophyta</taxon>
        <taxon>Tracheophyta</taxon>
        <taxon>Spermatophyta</taxon>
        <taxon>Magnoliopsida</taxon>
        <taxon>eudicotyledons</taxon>
        <taxon>Gunneridae</taxon>
        <taxon>Pentapetalae</taxon>
        <taxon>rosids</taxon>
        <taxon>fabids</taxon>
        <taxon>Malpighiales</taxon>
        <taxon>Salicaceae</taxon>
        <taxon>Saliceae</taxon>
        <taxon>Populus</taxon>
    </lineage>
</organism>
<comment type="similarity">
    <text evidence="1">Belongs to the STIG1 family.</text>
</comment>
<comment type="caution">
    <text evidence="4">The sequence shown here is derived from an EMBL/GenBank/DDBJ whole genome shotgun (WGS) entry which is preliminary data.</text>
</comment>
<evidence type="ECO:0000313" key="5">
    <source>
        <dbReference type="Proteomes" id="UP001164929"/>
    </source>
</evidence>